<comment type="caution">
    <text evidence="2">The sequence shown here is derived from an EMBL/GenBank/DDBJ whole genome shotgun (WGS) entry which is preliminary data.</text>
</comment>
<sequence length="267" mass="27026">TDPLKTPTGLTDPLKAPTGVTDPLKPPTGLADPLKAPTGLADPLKTLTGLTDPLKAPAGVTDPLKAPAGVAVIPDPLKPMDVEPSPSPVDLLAECAVGPMTQVAWPPAADASGGEKMEAASALGEASQSRTLPSLGLAGVPEPAVKQEVDRTSPSPRGGAGNPEPGAMAGDSFVSPARLTRAEEKSTKLNKPSPQTDRPKQQAASDQQGSVESPEPPPATTQEAPAPGRSDGKSEQRPQTPSETVEVALSGEACDRLSDTAGKSFAL</sequence>
<feature type="region of interest" description="Disordered" evidence="1">
    <location>
        <begin position="1"/>
        <end position="50"/>
    </location>
</feature>
<accession>A0A401QM48</accession>
<reference evidence="2 3" key="1">
    <citation type="journal article" date="2018" name="Nat. Ecol. Evol.">
        <title>Shark genomes provide insights into elasmobranch evolution and the origin of vertebrates.</title>
        <authorList>
            <person name="Hara Y"/>
            <person name="Yamaguchi K"/>
            <person name="Onimaru K"/>
            <person name="Kadota M"/>
            <person name="Koyanagi M"/>
            <person name="Keeley SD"/>
            <person name="Tatsumi K"/>
            <person name="Tanaka K"/>
            <person name="Motone F"/>
            <person name="Kageyama Y"/>
            <person name="Nozu R"/>
            <person name="Adachi N"/>
            <person name="Nishimura O"/>
            <person name="Nakagawa R"/>
            <person name="Tanegashima C"/>
            <person name="Kiyatake I"/>
            <person name="Matsumoto R"/>
            <person name="Murakumo K"/>
            <person name="Nishida K"/>
            <person name="Terakita A"/>
            <person name="Kuratani S"/>
            <person name="Sato K"/>
            <person name="Hyodo S Kuraku.S."/>
        </authorList>
    </citation>
    <scope>NUCLEOTIDE SEQUENCE [LARGE SCALE GENOMIC DNA]</scope>
</reference>
<organism evidence="2 3">
    <name type="scientific">Scyliorhinus torazame</name>
    <name type="common">Cloudy catshark</name>
    <name type="synonym">Catulus torazame</name>
    <dbReference type="NCBI Taxonomy" id="75743"/>
    <lineage>
        <taxon>Eukaryota</taxon>
        <taxon>Metazoa</taxon>
        <taxon>Chordata</taxon>
        <taxon>Craniata</taxon>
        <taxon>Vertebrata</taxon>
        <taxon>Chondrichthyes</taxon>
        <taxon>Elasmobranchii</taxon>
        <taxon>Galeomorphii</taxon>
        <taxon>Galeoidea</taxon>
        <taxon>Carcharhiniformes</taxon>
        <taxon>Scyliorhinidae</taxon>
        <taxon>Scyliorhinus</taxon>
    </lineage>
</organism>
<keyword evidence="3" id="KW-1185">Reference proteome</keyword>
<dbReference type="Proteomes" id="UP000288216">
    <property type="component" value="Unassembled WGS sequence"/>
</dbReference>
<feature type="non-terminal residue" evidence="2">
    <location>
        <position position="1"/>
    </location>
</feature>
<gene>
    <name evidence="2" type="ORF">scyTo_0027164</name>
</gene>
<protein>
    <submittedName>
        <fullName evidence="2">Uncharacterized protein</fullName>
    </submittedName>
</protein>
<evidence type="ECO:0000313" key="3">
    <source>
        <dbReference type="Proteomes" id="UP000288216"/>
    </source>
</evidence>
<feature type="compositionally biased region" description="Polar residues" evidence="1">
    <location>
        <begin position="189"/>
        <end position="211"/>
    </location>
</feature>
<feature type="region of interest" description="Disordered" evidence="1">
    <location>
        <begin position="104"/>
        <end position="267"/>
    </location>
</feature>
<dbReference type="OrthoDB" id="10042433at2759"/>
<evidence type="ECO:0000256" key="1">
    <source>
        <dbReference type="SAM" id="MobiDB-lite"/>
    </source>
</evidence>
<dbReference type="AlphaFoldDB" id="A0A401QM48"/>
<name>A0A401QM48_SCYTO</name>
<evidence type="ECO:0000313" key="2">
    <source>
        <dbReference type="EMBL" id="GCB86450.1"/>
    </source>
</evidence>
<dbReference type="EMBL" id="BFAA01295179">
    <property type="protein sequence ID" value="GCB86450.1"/>
    <property type="molecule type" value="Genomic_DNA"/>
</dbReference>
<proteinExistence type="predicted"/>